<dbReference type="GO" id="GO:0008474">
    <property type="term" value="F:palmitoyl-(protein) hydrolase activity"/>
    <property type="evidence" value="ECO:0007669"/>
    <property type="project" value="TreeGrafter"/>
</dbReference>
<dbReference type="InterPro" id="IPR000073">
    <property type="entry name" value="AB_hydrolase_1"/>
</dbReference>
<organism evidence="2 3">
    <name type="scientific">Anaeramoeba flamelloides</name>
    <dbReference type="NCBI Taxonomy" id="1746091"/>
    <lineage>
        <taxon>Eukaryota</taxon>
        <taxon>Metamonada</taxon>
        <taxon>Anaeramoebidae</taxon>
        <taxon>Anaeramoeba</taxon>
    </lineage>
</organism>
<dbReference type="PANTHER" id="PTHR12277">
    <property type="entry name" value="ALPHA/BETA HYDROLASE DOMAIN-CONTAINING PROTEIN"/>
    <property type="match status" value="1"/>
</dbReference>
<dbReference type="InterPro" id="IPR029058">
    <property type="entry name" value="AB_hydrolase_fold"/>
</dbReference>
<dbReference type="AlphaFoldDB" id="A0AAV7ZMJ0"/>
<evidence type="ECO:0000259" key="1">
    <source>
        <dbReference type="Pfam" id="PF00561"/>
    </source>
</evidence>
<dbReference type="Gene3D" id="3.40.50.1820">
    <property type="entry name" value="alpha/beta hydrolase"/>
    <property type="match status" value="1"/>
</dbReference>
<dbReference type="PANTHER" id="PTHR12277:SF81">
    <property type="entry name" value="PROTEIN ABHD13"/>
    <property type="match status" value="1"/>
</dbReference>
<accession>A0AAV7ZMJ0</accession>
<feature type="domain" description="AB hydrolase-1" evidence="1">
    <location>
        <begin position="35"/>
        <end position="153"/>
    </location>
</feature>
<protein>
    <submittedName>
        <fullName evidence="2">Protein abhd13</fullName>
    </submittedName>
</protein>
<dbReference type="GO" id="GO:0016020">
    <property type="term" value="C:membrane"/>
    <property type="evidence" value="ECO:0007669"/>
    <property type="project" value="TreeGrafter"/>
</dbReference>
<reference evidence="2" key="1">
    <citation type="submission" date="2022-08" db="EMBL/GenBank/DDBJ databases">
        <title>Novel sulphate-reducing endosymbionts in the free-living metamonad Anaeramoeba.</title>
        <authorList>
            <person name="Jerlstrom-Hultqvist J."/>
            <person name="Cepicka I."/>
            <person name="Gallot-Lavallee L."/>
            <person name="Salas-Leiva D."/>
            <person name="Curtis B.A."/>
            <person name="Zahonova K."/>
            <person name="Pipaliya S."/>
            <person name="Dacks J."/>
            <person name="Roger A.J."/>
        </authorList>
    </citation>
    <scope>NUCLEOTIDE SEQUENCE</scope>
    <source>
        <strain evidence="2">Busselton2</strain>
    </source>
</reference>
<comment type="caution">
    <text evidence="2">The sequence shown here is derived from an EMBL/GenBank/DDBJ whole genome shotgun (WGS) entry which is preliminary data.</text>
</comment>
<dbReference type="Proteomes" id="UP001146793">
    <property type="component" value="Unassembled WGS sequence"/>
</dbReference>
<gene>
    <name evidence="2" type="ORF">M0812_13073</name>
</gene>
<name>A0AAV7ZMJ0_9EUKA</name>
<evidence type="ECO:0000313" key="3">
    <source>
        <dbReference type="Proteomes" id="UP001146793"/>
    </source>
</evidence>
<proteinExistence type="predicted"/>
<evidence type="ECO:0000313" key="2">
    <source>
        <dbReference type="EMBL" id="KAJ3441069.1"/>
    </source>
</evidence>
<dbReference type="Pfam" id="PF00561">
    <property type="entry name" value="Abhydrolase_1"/>
    <property type="match status" value="1"/>
</dbReference>
<dbReference type="SUPFAM" id="SSF53474">
    <property type="entry name" value="alpha/beta-Hydrolases"/>
    <property type="match status" value="1"/>
</dbReference>
<sequence>MPPDEAGLPFEEIWLETVDNVKLHSWLFVKKKEFPTVLFLHGNAGNIGHRLDNLKGLLDNCNLNVFIVEYRGYGKSDGVPNEPGVKCDTQAAYEYLLQCDQIDSSKILIFGRSLGGCLAAYLAATNADDKNLKGIILENTFTSIKDLAYHILPITKYVQFLFRLKLDALSMVPNTTVPILFLSGQKDHLVKPEMMTQLYKKAPFNKNTKIMRFKDGTHNEMPYLNGYYPTLNKWIHELDLK</sequence>
<dbReference type="EMBL" id="JANTQA010000029">
    <property type="protein sequence ID" value="KAJ3441069.1"/>
    <property type="molecule type" value="Genomic_DNA"/>
</dbReference>